<dbReference type="Pfam" id="PF08240">
    <property type="entry name" value="ADH_N"/>
    <property type="match status" value="1"/>
</dbReference>
<evidence type="ECO:0000313" key="2">
    <source>
        <dbReference type="EMBL" id="WGW14145.1"/>
    </source>
</evidence>
<dbReference type="InterPro" id="IPR011032">
    <property type="entry name" value="GroES-like_sf"/>
</dbReference>
<accession>A0ABY8QYL4</accession>
<dbReference type="EMBL" id="CP090958">
    <property type="protein sequence ID" value="WGW14145.1"/>
    <property type="molecule type" value="Genomic_DNA"/>
</dbReference>
<evidence type="ECO:0000313" key="3">
    <source>
        <dbReference type="Proteomes" id="UP001209083"/>
    </source>
</evidence>
<sequence>MKAVTYHRYGNPDVLGVTDVDEPKLGPDSVKVAVRAASINPVDWKVMAGNLDGVIDVFFPVIPAWDVAGVVEQPGPAVTEFAIGDEVIGYVRKDYVQGGTLAEKVAAPVRTLARKPRNLSWEQAAALPLAGLTAYQVLVHALKVAEGDTVLIHAAAGGVGSLAVQIAATRGARVIGTASAANHEFLRSLGAEPVEYGADLVDNVRGKAPVGVDAIFDLIGGDTLSLTPRLLADGGRVASIADPQVKQYGGNYVFVRPDASDLTALTELVEAGDLRIEVAESFPLSEAAAAYRKSMEGHTRGKIAITVSE</sequence>
<dbReference type="Proteomes" id="UP001209083">
    <property type="component" value="Chromosome"/>
</dbReference>
<dbReference type="InterPro" id="IPR036291">
    <property type="entry name" value="NAD(P)-bd_dom_sf"/>
</dbReference>
<feature type="domain" description="Enoyl reductase (ER)" evidence="1">
    <location>
        <begin position="10"/>
        <end position="305"/>
    </location>
</feature>
<dbReference type="GO" id="GO:0016491">
    <property type="term" value="F:oxidoreductase activity"/>
    <property type="evidence" value="ECO:0007669"/>
    <property type="project" value="UniProtKB-KW"/>
</dbReference>
<reference evidence="2 3" key="1">
    <citation type="submission" date="2023-05" db="EMBL/GenBank/DDBJ databases">
        <title>Lithophilousrod everest ZFBP1038 complete genpme.</title>
        <authorList>
            <person name="Tian M."/>
        </authorList>
    </citation>
    <scope>NUCLEOTIDE SEQUENCE [LARGE SCALE GENOMIC DNA]</scope>
    <source>
        <strain evidence="2 3">ZFBP1038</strain>
    </source>
</reference>
<name>A0ABY8QYL4_9MICO</name>
<proteinExistence type="predicted"/>
<dbReference type="SUPFAM" id="SSF51735">
    <property type="entry name" value="NAD(P)-binding Rossmann-fold domains"/>
    <property type="match status" value="1"/>
</dbReference>
<keyword evidence="2" id="KW-0560">Oxidoreductase</keyword>
<dbReference type="Gene3D" id="3.40.50.720">
    <property type="entry name" value="NAD(P)-binding Rossmann-like Domain"/>
    <property type="match status" value="1"/>
</dbReference>
<evidence type="ECO:0000259" key="1">
    <source>
        <dbReference type="SMART" id="SM00829"/>
    </source>
</evidence>
<dbReference type="InterPro" id="IPR052733">
    <property type="entry name" value="Chloroplast_QOR"/>
</dbReference>
<dbReference type="SMART" id="SM00829">
    <property type="entry name" value="PKS_ER"/>
    <property type="match status" value="1"/>
</dbReference>
<dbReference type="InterPro" id="IPR020843">
    <property type="entry name" value="ER"/>
</dbReference>
<dbReference type="Gene3D" id="3.90.180.10">
    <property type="entry name" value="Medium-chain alcohol dehydrogenases, catalytic domain"/>
    <property type="match status" value="1"/>
</dbReference>
<dbReference type="SUPFAM" id="SSF50129">
    <property type="entry name" value="GroES-like"/>
    <property type="match status" value="1"/>
</dbReference>
<dbReference type="EC" id="1.-.-.-" evidence="2"/>
<dbReference type="PANTHER" id="PTHR44013:SF1">
    <property type="entry name" value="ZINC-TYPE ALCOHOL DEHYDROGENASE-LIKE PROTEIN C16A3.02C"/>
    <property type="match status" value="1"/>
</dbReference>
<dbReference type="CDD" id="cd05289">
    <property type="entry name" value="MDR_like_2"/>
    <property type="match status" value="1"/>
</dbReference>
<organism evidence="2 3">
    <name type="scientific">Saxibacter everestensis</name>
    <dbReference type="NCBI Taxonomy" id="2909229"/>
    <lineage>
        <taxon>Bacteria</taxon>
        <taxon>Bacillati</taxon>
        <taxon>Actinomycetota</taxon>
        <taxon>Actinomycetes</taxon>
        <taxon>Micrococcales</taxon>
        <taxon>Brevibacteriaceae</taxon>
        <taxon>Saxibacter</taxon>
    </lineage>
</organism>
<dbReference type="InterPro" id="IPR013154">
    <property type="entry name" value="ADH-like_N"/>
</dbReference>
<protein>
    <submittedName>
        <fullName evidence="2">NADP-dependent oxidoreductase</fullName>
        <ecNumber evidence="2">1.-.-.-</ecNumber>
    </submittedName>
</protein>
<gene>
    <name evidence="2" type="ORF">LWF01_16290</name>
</gene>
<keyword evidence="3" id="KW-1185">Reference proteome</keyword>
<dbReference type="PANTHER" id="PTHR44013">
    <property type="entry name" value="ZINC-TYPE ALCOHOL DEHYDROGENASE-LIKE PROTEIN C16A3.02C"/>
    <property type="match status" value="1"/>
</dbReference>
<dbReference type="RefSeq" id="WP_349640948.1">
    <property type="nucleotide sequence ID" value="NZ_CP090958.1"/>
</dbReference>
<dbReference type="Pfam" id="PF13602">
    <property type="entry name" value="ADH_zinc_N_2"/>
    <property type="match status" value="1"/>
</dbReference>